<keyword evidence="2" id="KW-0255">Endonuclease</keyword>
<dbReference type="OrthoDB" id="2960996at2"/>
<dbReference type="GO" id="GO:0003677">
    <property type="term" value="F:DNA binding"/>
    <property type="evidence" value="ECO:0007669"/>
    <property type="project" value="InterPro"/>
</dbReference>
<reference evidence="2 3" key="1">
    <citation type="submission" date="2016-10" db="EMBL/GenBank/DDBJ databases">
        <authorList>
            <person name="de Groot N.N."/>
        </authorList>
    </citation>
    <scope>NUCLEOTIDE SEQUENCE [LARGE SCALE GENOMIC DNA]</scope>
    <source>
        <strain evidence="2 3">CGMCC 1.6502</strain>
    </source>
</reference>
<evidence type="ECO:0000313" key="3">
    <source>
        <dbReference type="Proteomes" id="UP000198694"/>
    </source>
</evidence>
<sequence length="394" mass="46204">MKLKVYLNGVLDDLVNSVQELNEKYSDKDLIIVDSQSFENEERIFFQTLDFFETYTPSTEKYTFVKKERTFERGALIKVIDFKELPEDGILFEQLIREIFIREGFEIHWTGVGPDQGKDLVLIEKASGPFSRFERKWLVECKHKAISGKSLGINEINSMVDSCRSIGAEGYLLACSTQPTSGLVKRLEDTQQASGILFKYWDSIEIEKRLFQPNSFPLIHMFFSNSSSKVGWRIYNSESPSFWAANYKDYFVYLSSRVSMTFPDLRDVENIFKIIESAPKLPENQTLRPRAIHFDNKHEQYTVYVDYLVDNEDRIILKPSQLNKYFKDGQGLYSDNEYSWYLTNWDIKLVKENHLSDHYHLDGKMYYEPFMQDFKGGSYRDDSLGDKVYGLDLW</sequence>
<dbReference type="InterPro" id="IPR011335">
    <property type="entry name" value="Restrct_endonuc-II-like"/>
</dbReference>
<organism evidence="2 3">
    <name type="scientific">Sediminibacillus albus</name>
    <dbReference type="NCBI Taxonomy" id="407036"/>
    <lineage>
        <taxon>Bacteria</taxon>
        <taxon>Bacillati</taxon>
        <taxon>Bacillota</taxon>
        <taxon>Bacilli</taxon>
        <taxon>Bacillales</taxon>
        <taxon>Bacillaceae</taxon>
        <taxon>Sediminibacillus</taxon>
    </lineage>
</organism>
<dbReference type="GO" id="GO:0009307">
    <property type="term" value="P:DNA restriction-modification system"/>
    <property type="evidence" value="ECO:0007669"/>
    <property type="project" value="InterPro"/>
</dbReference>
<keyword evidence="3" id="KW-1185">Reference proteome</keyword>
<dbReference type="Pfam" id="PF04471">
    <property type="entry name" value="Mrr_cat"/>
    <property type="match status" value="1"/>
</dbReference>
<dbReference type="RefSeq" id="WP_093214336.1">
    <property type="nucleotide sequence ID" value="NZ_FNFL01000003.1"/>
</dbReference>
<name>A0A1G9A3U4_9BACI</name>
<dbReference type="InterPro" id="IPR007560">
    <property type="entry name" value="Restrct_endonuc_IV_Mrr"/>
</dbReference>
<dbReference type="Proteomes" id="UP000198694">
    <property type="component" value="Unassembled WGS sequence"/>
</dbReference>
<keyword evidence="2" id="KW-0540">Nuclease</keyword>
<accession>A0A1G9A3U4</accession>
<dbReference type="AlphaFoldDB" id="A0A1G9A3U4"/>
<dbReference type="EMBL" id="FNFL01000003">
    <property type="protein sequence ID" value="SDK21265.1"/>
    <property type="molecule type" value="Genomic_DNA"/>
</dbReference>
<protein>
    <submittedName>
        <fullName evidence="2">Restriction endonuclease</fullName>
    </submittedName>
</protein>
<evidence type="ECO:0000313" key="2">
    <source>
        <dbReference type="EMBL" id="SDK21265.1"/>
    </source>
</evidence>
<dbReference type="GO" id="GO:0004519">
    <property type="term" value="F:endonuclease activity"/>
    <property type="evidence" value="ECO:0007669"/>
    <property type="project" value="UniProtKB-KW"/>
</dbReference>
<proteinExistence type="predicted"/>
<evidence type="ECO:0000259" key="1">
    <source>
        <dbReference type="Pfam" id="PF04471"/>
    </source>
</evidence>
<dbReference type="STRING" id="407036.SAMN05216243_2358"/>
<keyword evidence="2" id="KW-0378">Hydrolase</keyword>
<gene>
    <name evidence="2" type="ORF">SAMN05216243_2358</name>
</gene>
<dbReference type="SUPFAM" id="SSF52980">
    <property type="entry name" value="Restriction endonuclease-like"/>
    <property type="match status" value="1"/>
</dbReference>
<feature type="domain" description="Restriction endonuclease type IV Mrr" evidence="1">
    <location>
        <begin position="92"/>
        <end position="174"/>
    </location>
</feature>